<dbReference type="AlphaFoldDB" id="A0AAW5IRI7"/>
<evidence type="ECO:0000313" key="2">
    <source>
        <dbReference type="Proteomes" id="UP001204486"/>
    </source>
</evidence>
<protein>
    <submittedName>
        <fullName evidence="1">Nucleoid-associated protein</fullName>
    </submittedName>
</protein>
<dbReference type="Pfam" id="PF04245">
    <property type="entry name" value="NA37"/>
    <property type="match status" value="1"/>
</dbReference>
<dbReference type="RefSeq" id="WP_254974322.1">
    <property type="nucleotide sequence ID" value="NZ_JANDWK010000021.1"/>
</dbReference>
<comment type="caution">
    <text evidence="1">The sequence shown here is derived from an EMBL/GenBank/DDBJ whole genome shotgun (WGS) entry which is preliminary data.</text>
</comment>
<dbReference type="EMBL" id="JANDWN010000023">
    <property type="protein sequence ID" value="MCP9600210.1"/>
    <property type="molecule type" value="Genomic_DNA"/>
</dbReference>
<sequence>MVQLYDTKIVDCILHFVGNKSQDVDYKASTSEIPLDEDLNFVLTNYFFKSFVKKEDYYSFYHDSDLAMNEIFVYASHIFDSRSNFVEESKGILKHLYNSTTHPKIKTGELYIAYFTDCLMDGQYIDAIGIFKSEHKDTFIKITEHGASYGIESQRGININKLDKGCIIYNTQRESGYVVSVVDNSNFGEAKYWTNDFLHVKSLNDSYNQTQGIIKLSKSFIQTLPTDSVSEKAVLINRTLQTLVNNKVSLKEISDKVFETSEQKNDFLQYSKHYQKEHDVNFEDDFVPSPSVIKKKKSELKRITTIHLDDNFDICIRGCEGFFEQGYDTLRGQKFYKLYFDKEK</sequence>
<accession>A0AAW5IRI7</accession>
<organism evidence="1 2">
    <name type="scientific">Segatella copri</name>
    <dbReference type="NCBI Taxonomy" id="165179"/>
    <lineage>
        <taxon>Bacteria</taxon>
        <taxon>Pseudomonadati</taxon>
        <taxon>Bacteroidota</taxon>
        <taxon>Bacteroidia</taxon>
        <taxon>Bacteroidales</taxon>
        <taxon>Prevotellaceae</taxon>
        <taxon>Segatella</taxon>
    </lineage>
</organism>
<dbReference type="InterPro" id="IPR007358">
    <property type="entry name" value="Nucleoid_associated_NdpA"/>
</dbReference>
<name>A0AAW5IRI7_9BACT</name>
<gene>
    <name evidence="1" type="ORF">NNC55_09615</name>
</gene>
<evidence type="ECO:0000313" key="1">
    <source>
        <dbReference type="EMBL" id="MCP9600210.1"/>
    </source>
</evidence>
<reference evidence="1" key="1">
    <citation type="submission" date="2022-07" db="EMBL/GenBank/DDBJ databases">
        <title>Prevotella copri.</title>
        <authorList>
            <person name="Yang C."/>
        </authorList>
    </citation>
    <scope>NUCLEOTIDE SEQUENCE</scope>
    <source>
        <strain evidence="1">HF1476</strain>
    </source>
</reference>
<proteinExistence type="predicted"/>
<dbReference type="Proteomes" id="UP001204486">
    <property type="component" value="Unassembled WGS sequence"/>
</dbReference>
<dbReference type="GO" id="GO:0009295">
    <property type="term" value="C:nucleoid"/>
    <property type="evidence" value="ECO:0007669"/>
    <property type="project" value="InterPro"/>
</dbReference>